<organism evidence="3 4">
    <name type="scientific">Somion occarium</name>
    <dbReference type="NCBI Taxonomy" id="3059160"/>
    <lineage>
        <taxon>Eukaryota</taxon>
        <taxon>Fungi</taxon>
        <taxon>Dikarya</taxon>
        <taxon>Basidiomycota</taxon>
        <taxon>Agaricomycotina</taxon>
        <taxon>Agaricomycetes</taxon>
        <taxon>Polyporales</taxon>
        <taxon>Cerrenaceae</taxon>
        <taxon>Somion</taxon>
    </lineage>
</organism>
<keyword evidence="2" id="KW-0732">Signal</keyword>
<gene>
    <name evidence="3" type="ORF">GFSPODELE1_LOCUS7574</name>
</gene>
<evidence type="ECO:0000313" key="3">
    <source>
        <dbReference type="EMBL" id="CAL1709928.1"/>
    </source>
</evidence>
<feature type="region of interest" description="Disordered" evidence="1">
    <location>
        <begin position="58"/>
        <end position="90"/>
    </location>
</feature>
<dbReference type="EMBL" id="OZ037948">
    <property type="protein sequence ID" value="CAL1709928.1"/>
    <property type="molecule type" value="Genomic_DNA"/>
</dbReference>
<accession>A0ABP1DS56</accession>
<feature type="signal peptide" evidence="2">
    <location>
        <begin position="1"/>
        <end position="24"/>
    </location>
</feature>
<name>A0ABP1DS56_9APHY</name>
<evidence type="ECO:0000313" key="4">
    <source>
        <dbReference type="Proteomes" id="UP001497453"/>
    </source>
</evidence>
<protein>
    <recommendedName>
        <fullName evidence="5">Secreted protein</fullName>
    </recommendedName>
</protein>
<feature type="compositionally biased region" description="Basic and acidic residues" evidence="1">
    <location>
        <begin position="58"/>
        <end position="79"/>
    </location>
</feature>
<evidence type="ECO:0000256" key="2">
    <source>
        <dbReference type="SAM" id="SignalP"/>
    </source>
</evidence>
<feature type="compositionally biased region" description="Polar residues" evidence="1">
    <location>
        <begin position="81"/>
        <end position="90"/>
    </location>
</feature>
<evidence type="ECO:0008006" key="5">
    <source>
        <dbReference type="Google" id="ProtNLM"/>
    </source>
</evidence>
<keyword evidence="4" id="KW-1185">Reference proteome</keyword>
<dbReference type="Proteomes" id="UP001497453">
    <property type="component" value="Chromosome 5"/>
</dbReference>
<sequence length="143" mass="16034">MSLGGDVCLSLCSAFCICCSESCAVWCVWTQCGGNQCCGSNKLNDDEFEKEEARLHAEGARLERERATSLERSSNEGKDTSAATDTQPTARDTMRAQFSQFYLDRFCSCFEDSAQARFDKCVICSQGRRFLFLHFVVLKLFAE</sequence>
<feature type="chain" id="PRO_5046534058" description="Secreted protein" evidence="2">
    <location>
        <begin position="25"/>
        <end position="143"/>
    </location>
</feature>
<reference evidence="4" key="1">
    <citation type="submission" date="2024-04" db="EMBL/GenBank/DDBJ databases">
        <authorList>
            <person name="Shaw F."/>
            <person name="Minotto A."/>
        </authorList>
    </citation>
    <scope>NUCLEOTIDE SEQUENCE [LARGE SCALE GENOMIC DNA]</scope>
</reference>
<evidence type="ECO:0000256" key="1">
    <source>
        <dbReference type="SAM" id="MobiDB-lite"/>
    </source>
</evidence>
<proteinExistence type="predicted"/>